<gene>
    <name evidence="2" type="ORF">PLUA15_50181</name>
</gene>
<feature type="transmembrane region" description="Helical" evidence="1">
    <location>
        <begin position="73"/>
        <end position="93"/>
    </location>
</feature>
<accession>A0AAX2HD29</accession>
<evidence type="ECO:0000313" key="3">
    <source>
        <dbReference type="Proteomes" id="UP000219564"/>
    </source>
</evidence>
<keyword evidence="1" id="KW-0812">Transmembrane</keyword>
<organism evidence="2 3">
    <name type="scientific">Pseudomonas lundensis</name>
    <dbReference type="NCBI Taxonomy" id="86185"/>
    <lineage>
        <taxon>Bacteria</taxon>
        <taxon>Pseudomonadati</taxon>
        <taxon>Pseudomonadota</taxon>
        <taxon>Gammaproteobacteria</taxon>
        <taxon>Pseudomonadales</taxon>
        <taxon>Pseudomonadaceae</taxon>
        <taxon>Pseudomonas</taxon>
    </lineage>
</organism>
<name>A0AAX2HD29_9PSED</name>
<comment type="caution">
    <text evidence="2">The sequence shown here is derived from an EMBL/GenBank/DDBJ whole genome shotgun (WGS) entry which is preliminary data.</text>
</comment>
<proteinExistence type="predicted"/>
<dbReference type="EMBL" id="OBKZ01000045">
    <property type="protein sequence ID" value="SOB54308.1"/>
    <property type="molecule type" value="Genomic_DNA"/>
</dbReference>
<evidence type="ECO:0000313" key="2">
    <source>
        <dbReference type="EMBL" id="SOB54308.1"/>
    </source>
</evidence>
<protein>
    <submittedName>
        <fullName evidence="2">Uncharacterized protein</fullName>
    </submittedName>
</protein>
<evidence type="ECO:0000256" key="1">
    <source>
        <dbReference type="SAM" id="Phobius"/>
    </source>
</evidence>
<feature type="transmembrane region" description="Helical" evidence="1">
    <location>
        <begin position="40"/>
        <end position="61"/>
    </location>
</feature>
<dbReference type="AlphaFoldDB" id="A0AAX2HD29"/>
<dbReference type="Proteomes" id="UP000219564">
    <property type="component" value="Unassembled WGS sequence"/>
</dbReference>
<reference evidence="2 3" key="1">
    <citation type="submission" date="2017-08" db="EMBL/GenBank/DDBJ databases">
        <authorList>
            <person name="Chaillou S."/>
        </authorList>
    </citation>
    <scope>NUCLEOTIDE SEQUENCE [LARGE SCALE GENOMIC DNA]</scope>
    <source>
        <strain evidence="2 3">MFPA15A1205</strain>
    </source>
</reference>
<sequence>MDVGKLSLPPMLKLWHELQEINPDLDNLGSNHNCLPSSTFAGSVIFAGCIGCIGSLIGTAAHAGTPSIKLHSATHGLITVFSFTLWFFNHYGLRNVMAR</sequence>
<keyword evidence="1" id="KW-1133">Transmembrane helix</keyword>
<keyword evidence="1" id="KW-0472">Membrane</keyword>